<dbReference type="PRINTS" id="PR00035">
    <property type="entry name" value="HTHGNTR"/>
</dbReference>
<dbReference type="Pfam" id="PF07729">
    <property type="entry name" value="FCD"/>
    <property type="match status" value="1"/>
</dbReference>
<dbReference type="RefSeq" id="WP_133341149.1">
    <property type="nucleotide sequence ID" value="NZ_SMZO01000002.1"/>
</dbReference>
<dbReference type="PANTHER" id="PTHR43537:SF50">
    <property type="entry name" value="TRANSCRIPTIONAL REGULATORY PROTEIN"/>
    <property type="match status" value="1"/>
</dbReference>
<dbReference type="InterPro" id="IPR036390">
    <property type="entry name" value="WH_DNA-bd_sf"/>
</dbReference>
<dbReference type="InterPro" id="IPR036388">
    <property type="entry name" value="WH-like_DNA-bd_sf"/>
</dbReference>
<dbReference type="InterPro" id="IPR000524">
    <property type="entry name" value="Tscrpt_reg_HTH_GntR"/>
</dbReference>
<dbReference type="GO" id="GO:0003677">
    <property type="term" value="F:DNA binding"/>
    <property type="evidence" value="ECO:0007669"/>
    <property type="project" value="UniProtKB-KW"/>
</dbReference>
<reference evidence="5 6" key="1">
    <citation type="submission" date="2019-03" db="EMBL/GenBank/DDBJ databases">
        <title>Rhodobacteraceae bacterium SM1902, a new member of the family Rhodobacteraceae isolated from Yantai.</title>
        <authorList>
            <person name="Sun Y."/>
        </authorList>
    </citation>
    <scope>NUCLEOTIDE SEQUENCE [LARGE SCALE GENOMIC DNA]</scope>
    <source>
        <strain evidence="5 6">SM1902</strain>
    </source>
</reference>
<name>A0A4V3BCK0_9RHOB</name>
<dbReference type="CDD" id="cd07377">
    <property type="entry name" value="WHTH_GntR"/>
    <property type="match status" value="1"/>
</dbReference>
<dbReference type="AlphaFoldDB" id="A0A4V3BCK0"/>
<evidence type="ECO:0000256" key="2">
    <source>
        <dbReference type="ARBA" id="ARBA00023125"/>
    </source>
</evidence>
<dbReference type="InterPro" id="IPR008920">
    <property type="entry name" value="TF_FadR/GntR_C"/>
</dbReference>
<evidence type="ECO:0000259" key="4">
    <source>
        <dbReference type="PROSITE" id="PS50949"/>
    </source>
</evidence>
<dbReference type="OrthoDB" id="7620579at2"/>
<gene>
    <name evidence="5" type="ORF">E2L05_01655</name>
</gene>
<dbReference type="Proteomes" id="UP000294562">
    <property type="component" value="Unassembled WGS sequence"/>
</dbReference>
<dbReference type="SMART" id="SM00895">
    <property type="entry name" value="FCD"/>
    <property type="match status" value="1"/>
</dbReference>
<protein>
    <submittedName>
        <fullName evidence="5">GntR family transcriptional regulator</fullName>
    </submittedName>
</protein>
<proteinExistence type="predicted"/>
<sequence length="232" mass="26050">MNEENLAAKIADHLRRDILLGKLLPGASIKERDNAAQLGVSRTPLREAIRMLATEGLVELRPARSPIVSVPTLKQISDDTEVLISIEKLSAELACKRATEDELDEIQRIVDDMADRFHSADPLEMFEVDMSFHSAIAEAAHNVPLAEIHSTFLSRLWRARYLSAMQRRNRERVVEHHTDILTGLRARDVDQTLAAIDRHLCQLTDDIVDLLTQERKGTPLTTDGTTETSLSE</sequence>
<dbReference type="Gene3D" id="1.10.10.10">
    <property type="entry name" value="Winged helix-like DNA-binding domain superfamily/Winged helix DNA-binding domain"/>
    <property type="match status" value="1"/>
</dbReference>
<dbReference type="Gene3D" id="1.20.120.530">
    <property type="entry name" value="GntR ligand-binding domain-like"/>
    <property type="match status" value="1"/>
</dbReference>
<evidence type="ECO:0000256" key="1">
    <source>
        <dbReference type="ARBA" id="ARBA00023015"/>
    </source>
</evidence>
<dbReference type="Pfam" id="PF00392">
    <property type="entry name" value="GntR"/>
    <property type="match status" value="1"/>
</dbReference>
<dbReference type="PROSITE" id="PS50949">
    <property type="entry name" value="HTH_GNTR"/>
    <property type="match status" value="1"/>
</dbReference>
<dbReference type="PANTHER" id="PTHR43537">
    <property type="entry name" value="TRANSCRIPTIONAL REGULATOR, GNTR FAMILY"/>
    <property type="match status" value="1"/>
</dbReference>
<evidence type="ECO:0000313" key="5">
    <source>
        <dbReference type="EMBL" id="TDL91309.1"/>
    </source>
</evidence>
<dbReference type="GO" id="GO:0003700">
    <property type="term" value="F:DNA-binding transcription factor activity"/>
    <property type="evidence" value="ECO:0007669"/>
    <property type="project" value="InterPro"/>
</dbReference>
<dbReference type="EMBL" id="SMZO01000002">
    <property type="protein sequence ID" value="TDL91309.1"/>
    <property type="molecule type" value="Genomic_DNA"/>
</dbReference>
<organism evidence="5 6">
    <name type="scientific">Meridianimarinicoccus aquatilis</name>
    <dbReference type="NCBI Taxonomy" id="2552766"/>
    <lineage>
        <taxon>Bacteria</taxon>
        <taxon>Pseudomonadati</taxon>
        <taxon>Pseudomonadota</taxon>
        <taxon>Alphaproteobacteria</taxon>
        <taxon>Rhodobacterales</taxon>
        <taxon>Paracoccaceae</taxon>
        <taxon>Meridianimarinicoccus</taxon>
    </lineage>
</organism>
<evidence type="ECO:0000313" key="6">
    <source>
        <dbReference type="Proteomes" id="UP000294562"/>
    </source>
</evidence>
<keyword evidence="1" id="KW-0805">Transcription regulation</keyword>
<keyword evidence="6" id="KW-1185">Reference proteome</keyword>
<accession>A0A4V3BCK0</accession>
<feature type="domain" description="HTH gntR-type" evidence="4">
    <location>
        <begin position="4"/>
        <end position="71"/>
    </location>
</feature>
<dbReference type="SMART" id="SM00345">
    <property type="entry name" value="HTH_GNTR"/>
    <property type="match status" value="1"/>
</dbReference>
<dbReference type="InterPro" id="IPR011711">
    <property type="entry name" value="GntR_C"/>
</dbReference>
<dbReference type="SUPFAM" id="SSF46785">
    <property type="entry name" value="Winged helix' DNA-binding domain"/>
    <property type="match status" value="1"/>
</dbReference>
<keyword evidence="3" id="KW-0804">Transcription</keyword>
<comment type="caution">
    <text evidence="5">The sequence shown here is derived from an EMBL/GenBank/DDBJ whole genome shotgun (WGS) entry which is preliminary data.</text>
</comment>
<keyword evidence="2" id="KW-0238">DNA-binding</keyword>
<evidence type="ECO:0000256" key="3">
    <source>
        <dbReference type="ARBA" id="ARBA00023163"/>
    </source>
</evidence>
<dbReference type="SUPFAM" id="SSF48008">
    <property type="entry name" value="GntR ligand-binding domain-like"/>
    <property type="match status" value="1"/>
</dbReference>